<evidence type="ECO:0000313" key="2">
    <source>
        <dbReference type="EMBL" id="GAA0732103.1"/>
    </source>
</evidence>
<keyword evidence="3" id="KW-1185">Reference proteome</keyword>
<sequence length="76" mass="8860">MKKILVLGLVLISSISLAQSDVKMKSDYSSDNPEIRDILEFEGIEYLKLRFTGKDIENWGKEFGIKHYLVFEMIFE</sequence>
<feature type="signal peptide" evidence="1">
    <location>
        <begin position="1"/>
        <end position="18"/>
    </location>
</feature>
<reference evidence="3" key="1">
    <citation type="journal article" date="2019" name="Int. J. Syst. Evol. Microbiol.">
        <title>The Global Catalogue of Microorganisms (GCM) 10K type strain sequencing project: providing services to taxonomists for standard genome sequencing and annotation.</title>
        <authorList>
            <consortium name="The Broad Institute Genomics Platform"/>
            <consortium name="The Broad Institute Genome Sequencing Center for Infectious Disease"/>
            <person name="Wu L."/>
            <person name="Ma J."/>
        </authorList>
    </citation>
    <scope>NUCLEOTIDE SEQUENCE [LARGE SCALE GENOMIC DNA]</scope>
    <source>
        <strain evidence="3">JCM 15974</strain>
    </source>
</reference>
<comment type="caution">
    <text evidence="2">The sequence shown here is derived from an EMBL/GenBank/DDBJ whole genome shotgun (WGS) entry which is preliminary data.</text>
</comment>
<dbReference type="Proteomes" id="UP001501758">
    <property type="component" value="Unassembled WGS sequence"/>
</dbReference>
<keyword evidence="1" id="KW-0732">Signal</keyword>
<evidence type="ECO:0000256" key="1">
    <source>
        <dbReference type="SAM" id="SignalP"/>
    </source>
</evidence>
<name>A0ABN1J8H9_9FLAO</name>
<protein>
    <submittedName>
        <fullName evidence="2">Uncharacterized protein</fullName>
    </submittedName>
</protein>
<proteinExistence type="predicted"/>
<dbReference type="EMBL" id="BAAAGE010000006">
    <property type="protein sequence ID" value="GAA0732103.1"/>
    <property type="molecule type" value="Genomic_DNA"/>
</dbReference>
<organism evidence="2 3">
    <name type="scientific">Aquimarina litoralis</name>
    <dbReference type="NCBI Taxonomy" id="584605"/>
    <lineage>
        <taxon>Bacteria</taxon>
        <taxon>Pseudomonadati</taxon>
        <taxon>Bacteroidota</taxon>
        <taxon>Flavobacteriia</taxon>
        <taxon>Flavobacteriales</taxon>
        <taxon>Flavobacteriaceae</taxon>
        <taxon>Aquimarina</taxon>
    </lineage>
</organism>
<evidence type="ECO:0000313" key="3">
    <source>
        <dbReference type="Proteomes" id="UP001501758"/>
    </source>
</evidence>
<feature type="chain" id="PRO_5045239306" evidence="1">
    <location>
        <begin position="19"/>
        <end position="76"/>
    </location>
</feature>
<accession>A0ABN1J8H9</accession>
<gene>
    <name evidence="2" type="ORF">GCM10009430_44970</name>
</gene>
<dbReference type="RefSeq" id="WP_343914497.1">
    <property type="nucleotide sequence ID" value="NZ_BAAAGE010000006.1"/>
</dbReference>